<proteinExistence type="predicted"/>
<dbReference type="AlphaFoldDB" id="A0A6A6AYC3"/>
<gene>
    <name evidence="2" type="ORF">K452DRAFT_117856</name>
</gene>
<feature type="compositionally biased region" description="Basic residues" evidence="1">
    <location>
        <begin position="114"/>
        <end position="126"/>
    </location>
</feature>
<feature type="compositionally biased region" description="Basic residues" evidence="1">
    <location>
        <begin position="60"/>
        <end position="77"/>
    </location>
</feature>
<keyword evidence="3" id="KW-1185">Reference proteome</keyword>
<name>A0A6A6AYC3_9PEZI</name>
<feature type="compositionally biased region" description="Low complexity" evidence="1">
    <location>
        <begin position="44"/>
        <end position="57"/>
    </location>
</feature>
<evidence type="ECO:0000313" key="2">
    <source>
        <dbReference type="EMBL" id="KAF2136770.1"/>
    </source>
</evidence>
<dbReference type="RefSeq" id="XP_033392488.1">
    <property type="nucleotide sequence ID" value="XM_033535133.1"/>
</dbReference>
<accession>A0A6A6AYC3</accession>
<dbReference type="Proteomes" id="UP000799438">
    <property type="component" value="Unassembled WGS sequence"/>
</dbReference>
<dbReference type="GeneID" id="54292627"/>
<organism evidence="2 3">
    <name type="scientific">Aplosporella prunicola CBS 121167</name>
    <dbReference type="NCBI Taxonomy" id="1176127"/>
    <lineage>
        <taxon>Eukaryota</taxon>
        <taxon>Fungi</taxon>
        <taxon>Dikarya</taxon>
        <taxon>Ascomycota</taxon>
        <taxon>Pezizomycotina</taxon>
        <taxon>Dothideomycetes</taxon>
        <taxon>Dothideomycetes incertae sedis</taxon>
        <taxon>Botryosphaeriales</taxon>
        <taxon>Aplosporellaceae</taxon>
        <taxon>Aplosporella</taxon>
    </lineage>
</organism>
<evidence type="ECO:0000256" key="1">
    <source>
        <dbReference type="SAM" id="MobiDB-lite"/>
    </source>
</evidence>
<feature type="region of interest" description="Disordered" evidence="1">
    <location>
        <begin position="26"/>
        <end position="163"/>
    </location>
</feature>
<protein>
    <submittedName>
        <fullName evidence="2">Uncharacterized protein</fullName>
    </submittedName>
</protein>
<evidence type="ECO:0000313" key="3">
    <source>
        <dbReference type="Proteomes" id="UP000799438"/>
    </source>
</evidence>
<sequence length="163" mass="18405">MKNCTAGCTPTTNTVRQASYIVSRTAKHPQLTRHLPQPLPPSRSPSQPSNPTSTTLPRNNHLHHHDGRKENRRRKNYLHSLGTTTKHPTRTPPLPRTHPPPPAAQPVDVTQRARTLRRRRSRRRRQYFSVPGIASRSPRPADGRQASRCGAMRRVSPYTTSIG</sequence>
<feature type="compositionally biased region" description="Pro residues" evidence="1">
    <location>
        <begin position="90"/>
        <end position="104"/>
    </location>
</feature>
<dbReference type="EMBL" id="ML995512">
    <property type="protein sequence ID" value="KAF2136770.1"/>
    <property type="molecule type" value="Genomic_DNA"/>
</dbReference>
<reference evidence="2" key="1">
    <citation type="journal article" date="2020" name="Stud. Mycol.">
        <title>101 Dothideomycetes genomes: a test case for predicting lifestyles and emergence of pathogens.</title>
        <authorList>
            <person name="Haridas S."/>
            <person name="Albert R."/>
            <person name="Binder M."/>
            <person name="Bloem J."/>
            <person name="Labutti K."/>
            <person name="Salamov A."/>
            <person name="Andreopoulos B."/>
            <person name="Baker S."/>
            <person name="Barry K."/>
            <person name="Bills G."/>
            <person name="Bluhm B."/>
            <person name="Cannon C."/>
            <person name="Castanera R."/>
            <person name="Culley D."/>
            <person name="Daum C."/>
            <person name="Ezra D."/>
            <person name="Gonzalez J."/>
            <person name="Henrissat B."/>
            <person name="Kuo A."/>
            <person name="Liang C."/>
            <person name="Lipzen A."/>
            <person name="Lutzoni F."/>
            <person name="Magnuson J."/>
            <person name="Mondo S."/>
            <person name="Nolan M."/>
            <person name="Ohm R."/>
            <person name="Pangilinan J."/>
            <person name="Park H.-J."/>
            <person name="Ramirez L."/>
            <person name="Alfaro M."/>
            <person name="Sun H."/>
            <person name="Tritt A."/>
            <person name="Yoshinaga Y."/>
            <person name="Zwiers L.-H."/>
            <person name="Turgeon B."/>
            <person name="Goodwin S."/>
            <person name="Spatafora J."/>
            <person name="Crous P."/>
            <person name="Grigoriev I."/>
        </authorList>
    </citation>
    <scope>NUCLEOTIDE SEQUENCE</scope>
    <source>
        <strain evidence="2">CBS 121167</strain>
    </source>
</reference>